<proteinExistence type="inferred from homology"/>
<evidence type="ECO:0000256" key="11">
    <source>
        <dbReference type="SAM" id="Phobius"/>
    </source>
</evidence>
<dbReference type="EMBL" id="DF236981">
    <property type="protein sequence ID" value="GAQ79509.1"/>
    <property type="molecule type" value="Genomic_DNA"/>
</dbReference>
<keyword evidence="7" id="KW-0067">ATP-binding</keyword>
<dbReference type="GO" id="GO:0005524">
    <property type="term" value="F:ATP binding"/>
    <property type="evidence" value="ECO:0007669"/>
    <property type="project" value="UniProtKB-KW"/>
</dbReference>
<dbReference type="Pfam" id="PF12698">
    <property type="entry name" value="ABC2_membrane_3"/>
    <property type="match status" value="2"/>
</dbReference>
<keyword evidence="4 11" id="KW-0812">Transmembrane</keyword>
<sequence length="1909" mass="205509">MGRFWRLLSVLLWKNWLLKKRHPLSTALEVLLPVCVLVLLMVLRTQVDHTFHATTAYITPKTYVRVGASDASAPFPAILDHCARRAAHIAFVPGNSSWVQDMVALLSMQFPKLKEVALLYPDEAALEAYVQTREYGTTDPVSGEVHPFLLGAVVFHSTGPAYDYSLRLNHSWAPSGFPDLRTIMDTKGSGVNDLFLGLNLISQTQYALSGFLTLQQVVDSYIIFSSQEDSACRGAPSRLLCSRSFHWNLPEHVAVAPFPTPGYTDDSFQAIAKKVMAVLYLLGFMFPISRLLRHMVLEKEDRLKEGMAMMGMTDTAVNTAWLITYGVQFGVTSAVITAVTWSSLFAHSDKSVVFAYFFVFGLSSIGLCFLLSTFFSRARTAASVGALAFLGAFFPYYTLVDPQAPGWARVVGSLSSPTAFALGTANFADYEQGHVGLRWSNIFQPSSGINFGVCLLMMLLDGLLYCGLGWYADKVLPREHGVARPWYFPLLRSYWAPVRPLPEPMRPGRFSRAAGGSADLEAGLLRQRSVESVEQWESGFSSDSGMSDVGRGEAREEPRGEGFEAVGRTLRRQEKEARCVVVSGLRKDFGGAVAVAGVDLVLYEGQITALLGHNGAGKSTTIAMLTGLVPPSAGDADVRGKSIHTHMDAIRRQLGVCPQHDILFPELTVEEHLQLFATLKDVDRAAIPAQVANMIQSVGLADKRHARAASLSGGMKRKLSVAIALLGGSRVVILDEPSAGMDPYSQRAIWRLLKRSKAGRCILLTTHSMEEADALGDRIAIMSHGMLRAAASSLYLKNRFGVGYTLTLIKKADCDSTAIEDTIRRHVPVASLVNDVASELAFRLPLAHTAAFPALFHDLDAAAAAERGIAGYGVSVTTLEEVFLRIARGDAEQNKDSEEDRMNGGEQGHEGRAEASVSREGDAERGGAKEGQPGRPGPTLSKVGSSSRWVMARVRRKMFWKHCRALLRKRWLCAVRDVRGCVFQLVIPALFLLLGLTLLLLKPHPNLPAVHLDFHEFNGHILGKQPTAPVPINLTFPLANEVSPWLRSGFPQPVTAPSFVFPRADRLLEKAVAAAGPDEGPALLNMSAFLIESRNLTYESRYGAVLFGPRTASGAVGYSILHNTTAQHAAPLYINLVNDALLKAAHASRDVSIATRNHPLPQSYSQRRQRRDIGAFSASIIVCVAFAFIPASFAVAVVKERETGAKAQQVLSGVSLTSYWVSTALWDGVSYLLPASLALALFALFGVDEFIGAESLLPTALLLLAYGPAVAALTYCLTFAFTHHAAAQNAVLLVHLFTGLLLSLASFIMSLIKNTRHTSHTLKAFFRLFPGFCLADGLSSLALRQQGLDPDLPSSALAWDVSGANIVYLLVEAAVYFSVALLLDHVPPLHHLWYALPAAPAPWSRRAALAPAYSLVPSAPSTPSGPGSLPPSPRLGPQADPASPYADEDADVAAERARVEGPAGRGSLVRLSGLRKVYPSPGGGPSKVAVQSLSFGIGPGECFGFLGVNGAGKTTTLGMLTGEVAPSDGTAFVVGNDIRTNQTAARRLVGYCPQRDPLLELLTPREHLQLYARIKGVPEKNLPEVVEAKLKELELVGCADVRAGVLSGGNKRKLSVAQAMVGDPPIIILDEPSTGMDPAARRFLWDVVSRLSVRAGRCAVLLTTHSMAEAQALCSTIGIMTAGRLRCLGSPQHLKTRFGAALELEVKAVTPSLAALALLCERVMTSIPALLRYGHEHSQPEDAPASDVDALRAGLDLAAALPAEAVVAAACALGDEDRAALLLGGDAGAAQQNPGEHDASMTSSVQEQLAHDGWLSVQTFCEWWLVAEQSSAIDAFVRATFPGAALLEHTAATFRYQLPREGGRSLAQVFAAMEAQRAAVGIAEYSVGQTTLEAIFNNFAARQEDADRG</sequence>
<feature type="domain" description="ABC transporter" evidence="12">
    <location>
        <begin position="580"/>
        <end position="809"/>
    </location>
</feature>
<evidence type="ECO:0000256" key="10">
    <source>
        <dbReference type="SAM" id="MobiDB-lite"/>
    </source>
</evidence>
<dbReference type="InterPro" id="IPR003439">
    <property type="entry name" value="ABC_transporter-like_ATP-bd"/>
</dbReference>
<dbReference type="GO" id="GO:0006869">
    <property type="term" value="P:lipid transport"/>
    <property type="evidence" value="ECO:0000318"/>
    <property type="project" value="GO_Central"/>
</dbReference>
<dbReference type="GO" id="GO:0140359">
    <property type="term" value="F:ABC-type transporter activity"/>
    <property type="evidence" value="ECO:0007669"/>
    <property type="project" value="InterPro"/>
</dbReference>
<feature type="transmembrane region" description="Helical" evidence="11">
    <location>
        <begin position="381"/>
        <end position="400"/>
    </location>
</feature>
<feature type="transmembrane region" description="Helical" evidence="11">
    <location>
        <begin position="449"/>
        <end position="472"/>
    </location>
</feature>
<evidence type="ECO:0000256" key="1">
    <source>
        <dbReference type="ARBA" id="ARBA00004141"/>
    </source>
</evidence>
<dbReference type="PANTHER" id="PTHR19229:SF267">
    <property type="entry name" value="ABC TRANSPORTER A FAMILY MEMBER 1"/>
    <property type="match status" value="1"/>
</dbReference>
<feature type="domain" description="ABC transporter" evidence="12">
    <location>
        <begin position="1469"/>
        <end position="1707"/>
    </location>
</feature>
<keyword evidence="5" id="KW-0677">Repeat</keyword>
<dbReference type="PROSITE" id="PS50893">
    <property type="entry name" value="ABC_TRANSPORTER_2"/>
    <property type="match status" value="2"/>
</dbReference>
<evidence type="ECO:0000256" key="4">
    <source>
        <dbReference type="ARBA" id="ARBA00022692"/>
    </source>
</evidence>
<dbReference type="Gene3D" id="3.40.50.300">
    <property type="entry name" value="P-loop containing nucleotide triphosphate hydrolases"/>
    <property type="match status" value="2"/>
</dbReference>
<evidence type="ECO:0000256" key="9">
    <source>
        <dbReference type="ARBA" id="ARBA00023136"/>
    </source>
</evidence>
<dbReference type="InterPro" id="IPR056264">
    <property type="entry name" value="R2_ABCA1-4-like"/>
</dbReference>
<comment type="similarity">
    <text evidence="2">Belongs to the ABC transporter superfamily. ABCA family. CPR flippase (TC 3.A.1.211) subfamily.</text>
</comment>
<dbReference type="GO" id="GO:0016887">
    <property type="term" value="F:ATP hydrolysis activity"/>
    <property type="evidence" value="ECO:0007669"/>
    <property type="project" value="InterPro"/>
</dbReference>
<feature type="compositionally biased region" description="Basic and acidic residues" evidence="10">
    <location>
        <begin position="550"/>
        <end position="560"/>
    </location>
</feature>
<keyword evidence="6" id="KW-0547">Nucleotide-binding</keyword>
<reference evidence="13 14" key="1">
    <citation type="journal article" date="2014" name="Nat. Commun.">
        <title>Klebsormidium flaccidum genome reveals primary factors for plant terrestrial adaptation.</title>
        <authorList>
            <person name="Hori K."/>
            <person name="Maruyama F."/>
            <person name="Fujisawa T."/>
            <person name="Togashi T."/>
            <person name="Yamamoto N."/>
            <person name="Seo M."/>
            <person name="Sato S."/>
            <person name="Yamada T."/>
            <person name="Mori H."/>
            <person name="Tajima N."/>
            <person name="Moriyama T."/>
            <person name="Ikeuchi M."/>
            <person name="Watanabe M."/>
            <person name="Wada H."/>
            <person name="Kobayashi K."/>
            <person name="Saito M."/>
            <person name="Masuda T."/>
            <person name="Sasaki-Sekimoto Y."/>
            <person name="Mashiguchi K."/>
            <person name="Awai K."/>
            <person name="Shimojima M."/>
            <person name="Masuda S."/>
            <person name="Iwai M."/>
            <person name="Nobusawa T."/>
            <person name="Narise T."/>
            <person name="Kondo S."/>
            <person name="Saito H."/>
            <person name="Sato R."/>
            <person name="Murakawa M."/>
            <person name="Ihara Y."/>
            <person name="Oshima-Yamada Y."/>
            <person name="Ohtaka K."/>
            <person name="Satoh M."/>
            <person name="Sonobe K."/>
            <person name="Ishii M."/>
            <person name="Ohtani R."/>
            <person name="Kanamori-Sato M."/>
            <person name="Honoki R."/>
            <person name="Miyazaki D."/>
            <person name="Mochizuki H."/>
            <person name="Umetsu J."/>
            <person name="Higashi K."/>
            <person name="Shibata D."/>
            <person name="Kamiya Y."/>
            <person name="Sato N."/>
            <person name="Nakamura Y."/>
            <person name="Tabata S."/>
            <person name="Ida S."/>
            <person name="Kurokawa K."/>
            <person name="Ohta H."/>
        </authorList>
    </citation>
    <scope>NUCLEOTIDE SEQUENCE [LARGE SCALE GENOMIC DNA]</scope>
    <source>
        <strain evidence="13 14">NIES-2285</strain>
    </source>
</reference>
<dbReference type="SMART" id="SM00382">
    <property type="entry name" value="AAA"/>
    <property type="match status" value="2"/>
</dbReference>
<dbReference type="InterPro" id="IPR027417">
    <property type="entry name" value="P-loop_NTPase"/>
</dbReference>
<gene>
    <name evidence="13" type="ORF">KFL_000320070</name>
</gene>
<comment type="subcellular location">
    <subcellularLocation>
        <location evidence="1">Membrane</location>
        <topology evidence="1">Multi-pass membrane protein</topology>
    </subcellularLocation>
</comment>
<evidence type="ECO:0000256" key="8">
    <source>
        <dbReference type="ARBA" id="ARBA00022989"/>
    </source>
</evidence>
<dbReference type="InterPro" id="IPR017871">
    <property type="entry name" value="ABC_transporter-like_CS"/>
</dbReference>
<feature type="region of interest" description="Disordered" evidence="10">
    <location>
        <begin position="890"/>
        <end position="944"/>
    </location>
</feature>
<feature type="transmembrane region" description="Helical" evidence="11">
    <location>
        <begin position="1293"/>
        <end position="1312"/>
    </location>
</feature>
<evidence type="ECO:0000256" key="6">
    <source>
        <dbReference type="ARBA" id="ARBA00022741"/>
    </source>
</evidence>
<dbReference type="InterPro" id="IPR026082">
    <property type="entry name" value="ABCA"/>
</dbReference>
<evidence type="ECO:0000256" key="2">
    <source>
        <dbReference type="ARBA" id="ARBA00008526"/>
    </source>
</evidence>
<evidence type="ECO:0000256" key="3">
    <source>
        <dbReference type="ARBA" id="ARBA00022448"/>
    </source>
</evidence>
<dbReference type="Pfam" id="PF23321">
    <property type="entry name" value="R1_ABCA1"/>
    <property type="match status" value="1"/>
</dbReference>
<dbReference type="OMA" id="WKNWIVL"/>
<dbReference type="Proteomes" id="UP000054558">
    <property type="component" value="Unassembled WGS sequence"/>
</dbReference>
<dbReference type="PROSITE" id="PS00211">
    <property type="entry name" value="ABC_TRANSPORTER_1"/>
    <property type="match status" value="2"/>
</dbReference>
<feature type="transmembrane region" description="Helical" evidence="11">
    <location>
        <begin position="317"/>
        <end position="341"/>
    </location>
</feature>
<feature type="transmembrane region" description="Helical" evidence="11">
    <location>
        <begin position="353"/>
        <end position="374"/>
    </location>
</feature>
<feature type="transmembrane region" description="Helical" evidence="11">
    <location>
        <begin position="1228"/>
        <end position="1247"/>
    </location>
</feature>
<feature type="region of interest" description="Disordered" evidence="10">
    <location>
        <begin position="538"/>
        <end position="560"/>
    </location>
</feature>
<keyword evidence="8 11" id="KW-1133">Transmembrane helix</keyword>
<organism evidence="13 14">
    <name type="scientific">Klebsormidium nitens</name>
    <name type="common">Green alga</name>
    <name type="synonym">Ulothrix nitens</name>
    <dbReference type="NCBI Taxonomy" id="105231"/>
    <lineage>
        <taxon>Eukaryota</taxon>
        <taxon>Viridiplantae</taxon>
        <taxon>Streptophyta</taxon>
        <taxon>Klebsormidiophyceae</taxon>
        <taxon>Klebsormidiales</taxon>
        <taxon>Klebsormidiaceae</taxon>
        <taxon>Klebsormidium</taxon>
    </lineage>
</organism>
<feature type="transmembrane region" description="Helical" evidence="11">
    <location>
        <begin position="277"/>
        <end position="296"/>
    </location>
</feature>
<feature type="transmembrane region" description="Helical" evidence="11">
    <location>
        <begin position="982"/>
        <end position="1001"/>
    </location>
</feature>
<feature type="transmembrane region" description="Helical" evidence="11">
    <location>
        <begin position="1259"/>
        <end position="1281"/>
    </location>
</feature>
<protein>
    <submittedName>
        <fullName evidence="13">ABC transporter A family</fullName>
    </submittedName>
</protein>
<dbReference type="FunFam" id="3.40.50.300:FF:000298">
    <property type="entry name" value="ATP-binding cassette sub-family A member 12"/>
    <property type="match status" value="1"/>
</dbReference>
<dbReference type="GO" id="GO:0005319">
    <property type="term" value="F:lipid transporter activity"/>
    <property type="evidence" value="ECO:0000318"/>
    <property type="project" value="GO_Central"/>
</dbReference>
<feature type="region of interest" description="Disordered" evidence="10">
    <location>
        <begin position="1420"/>
        <end position="1461"/>
    </location>
</feature>
<accession>A0A1Y1HQP2</accession>
<dbReference type="InterPro" id="IPR013525">
    <property type="entry name" value="ABC2_TM"/>
</dbReference>
<dbReference type="Pfam" id="PF00005">
    <property type="entry name" value="ABC_tran"/>
    <property type="match status" value="2"/>
</dbReference>
<dbReference type="FunFam" id="3.40.50.300:FF:000335">
    <property type="entry name" value="ATP binding cassette subfamily A member 5"/>
    <property type="match status" value="1"/>
</dbReference>
<dbReference type="CDD" id="cd03263">
    <property type="entry name" value="ABC_subfamily_A"/>
    <property type="match status" value="2"/>
</dbReference>
<name>A0A1Y1HQP2_KLENI</name>
<evidence type="ECO:0000256" key="5">
    <source>
        <dbReference type="ARBA" id="ARBA00022737"/>
    </source>
</evidence>
<dbReference type="GO" id="GO:0042626">
    <property type="term" value="F:ATPase-coupled transmembrane transporter activity"/>
    <property type="evidence" value="ECO:0000318"/>
    <property type="project" value="GO_Central"/>
</dbReference>
<dbReference type="InterPro" id="IPR003593">
    <property type="entry name" value="AAA+_ATPase"/>
</dbReference>
<dbReference type="GO" id="GO:0016020">
    <property type="term" value="C:membrane"/>
    <property type="evidence" value="ECO:0007669"/>
    <property type="project" value="UniProtKB-SubCell"/>
</dbReference>
<dbReference type="OrthoDB" id="10255969at2759"/>
<keyword evidence="3" id="KW-0813">Transport</keyword>
<evidence type="ECO:0000256" key="7">
    <source>
        <dbReference type="ARBA" id="ARBA00022840"/>
    </source>
</evidence>
<feature type="transmembrane region" description="Helical" evidence="11">
    <location>
        <begin position="1173"/>
        <end position="1198"/>
    </location>
</feature>
<keyword evidence="14" id="KW-1185">Reference proteome</keyword>
<feature type="compositionally biased region" description="Basic and acidic residues" evidence="10">
    <location>
        <begin position="890"/>
        <end position="928"/>
    </location>
</feature>
<dbReference type="SUPFAM" id="SSF52540">
    <property type="entry name" value="P-loop containing nucleoside triphosphate hydrolases"/>
    <property type="match status" value="2"/>
</dbReference>
<dbReference type="PANTHER" id="PTHR19229">
    <property type="entry name" value="ATP-BINDING CASSETTE TRANSPORTER SUBFAMILY A ABCA"/>
    <property type="match status" value="1"/>
</dbReference>
<evidence type="ECO:0000259" key="12">
    <source>
        <dbReference type="PROSITE" id="PS50893"/>
    </source>
</evidence>
<keyword evidence="9 11" id="KW-0472">Membrane</keyword>
<evidence type="ECO:0000313" key="14">
    <source>
        <dbReference type="Proteomes" id="UP000054558"/>
    </source>
</evidence>
<evidence type="ECO:0000313" key="13">
    <source>
        <dbReference type="EMBL" id="GAQ79509.1"/>
    </source>
</evidence>
<dbReference type="STRING" id="105231.A0A1Y1HQP2"/>